<evidence type="ECO:0000313" key="8">
    <source>
        <dbReference type="Proteomes" id="UP001602119"/>
    </source>
</evidence>
<protein>
    <submittedName>
        <fullName evidence="7">MFS transporter</fullName>
    </submittedName>
</protein>
<evidence type="ECO:0000259" key="6">
    <source>
        <dbReference type="PROSITE" id="PS50850"/>
    </source>
</evidence>
<feature type="transmembrane region" description="Helical" evidence="5">
    <location>
        <begin position="137"/>
        <end position="156"/>
    </location>
</feature>
<feature type="transmembrane region" description="Helical" evidence="5">
    <location>
        <begin position="331"/>
        <end position="350"/>
    </location>
</feature>
<feature type="transmembrane region" description="Helical" evidence="5">
    <location>
        <begin position="266"/>
        <end position="289"/>
    </location>
</feature>
<organism evidence="7 8">
    <name type="scientific">Microtetraspora fusca</name>
    <dbReference type="NCBI Taxonomy" id="1997"/>
    <lineage>
        <taxon>Bacteria</taxon>
        <taxon>Bacillati</taxon>
        <taxon>Actinomycetota</taxon>
        <taxon>Actinomycetes</taxon>
        <taxon>Streptosporangiales</taxon>
        <taxon>Streptosporangiaceae</taxon>
        <taxon>Microtetraspora</taxon>
    </lineage>
</organism>
<sequence>MTESQKKLAALGCLLTLVLAILDQNIVSTASVAIVRDLDPVGGLARLPWLITVYALAATAALPLYGKLCDVYGAKRIYLGAVALFLAGSALCGLSQNMGELIAARTVQGLGGGLMSVTLIVIAHLAPAEKRASAGGMGGLIAGLGMVVGPLIGGLFTDNLSWRWIFYVNLPIGLFVLAVGAATLRLPDRGPRHRIDYPGAALVAAAAVALLLVTEWGGREYAWGSPTILALCAAFAVLLAAFLIRQFTAPEPILPPRLFRDPNLRIALPLQLLTGFGMIGSIVYTVIYLQVVRGVPATGSGLYLLPMAAGIAVSGLVSGRFVSRGHSTKPYLVAGLALAAAAAALLSTLGTDTSRWMLGLDLFLLGAGFGLVIGIVIMIAQNAVPVSLLGVATTSVRFAQTLGSALGTAVFGVVLTRVVAGELPGFDGLARIGSLPDGVRHRALEAVTSGIDTVFLCSAGVLLGALVLAALLKVGRSEPSEGAEGAPQPVTTG</sequence>
<dbReference type="PANTHER" id="PTHR23501:SF197">
    <property type="entry name" value="COMD"/>
    <property type="match status" value="1"/>
</dbReference>
<reference evidence="7 8" key="1">
    <citation type="submission" date="2024-10" db="EMBL/GenBank/DDBJ databases">
        <title>The Natural Products Discovery Center: Release of the First 8490 Sequenced Strains for Exploring Actinobacteria Biosynthetic Diversity.</title>
        <authorList>
            <person name="Kalkreuter E."/>
            <person name="Kautsar S.A."/>
            <person name="Yang D."/>
            <person name="Bader C.D."/>
            <person name="Teijaro C.N."/>
            <person name="Fluegel L."/>
            <person name="Davis C.M."/>
            <person name="Simpson J.R."/>
            <person name="Lauterbach L."/>
            <person name="Steele A.D."/>
            <person name="Gui C."/>
            <person name="Meng S."/>
            <person name="Li G."/>
            <person name="Viehrig K."/>
            <person name="Ye F."/>
            <person name="Su P."/>
            <person name="Kiefer A.F."/>
            <person name="Nichols A."/>
            <person name="Cepeda A.J."/>
            <person name="Yan W."/>
            <person name="Fan B."/>
            <person name="Jiang Y."/>
            <person name="Adhikari A."/>
            <person name="Zheng C.-J."/>
            <person name="Schuster L."/>
            <person name="Cowan T.M."/>
            <person name="Smanski M.J."/>
            <person name="Chevrette M.G."/>
            <person name="De Carvalho L.P.S."/>
            <person name="Shen B."/>
        </authorList>
    </citation>
    <scope>NUCLEOTIDE SEQUENCE [LARGE SCALE GENOMIC DNA]</scope>
    <source>
        <strain evidence="7 8">NPDC001281</strain>
    </source>
</reference>
<dbReference type="InterPro" id="IPR001958">
    <property type="entry name" value="Tet-R_TetA/multi-R_MdtG-like"/>
</dbReference>
<comment type="subcellular location">
    <subcellularLocation>
        <location evidence="1">Cell membrane</location>
        <topology evidence="1">Multi-pass membrane protein</topology>
    </subcellularLocation>
</comment>
<dbReference type="Proteomes" id="UP001602119">
    <property type="component" value="Unassembled WGS sequence"/>
</dbReference>
<comment type="caution">
    <text evidence="7">The sequence shown here is derived from an EMBL/GenBank/DDBJ whole genome shotgun (WGS) entry which is preliminary data.</text>
</comment>
<evidence type="ECO:0000256" key="4">
    <source>
        <dbReference type="ARBA" id="ARBA00023136"/>
    </source>
</evidence>
<dbReference type="EMBL" id="JBIAXI010000016">
    <property type="protein sequence ID" value="MFF4776277.1"/>
    <property type="molecule type" value="Genomic_DNA"/>
</dbReference>
<dbReference type="Gene3D" id="1.20.1250.20">
    <property type="entry name" value="MFS general substrate transporter like domains"/>
    <property type="match status" value="2"/>
</dbReference>
<feature type="transmembrane region" description="Helical" evidence="5">
    <location>
        <begin position="401"/>
        <end position="420"/>
    </location>
</feature>
<evidence type="ECO:0000256" key="2">
    <source>
        <dbReference type="ARBA" id="ARBA00022692"/>
    </source>
</evidence>
<dbReference type="InterPro" id="IPR011701">
    <property type="entry name" value="MFS"/>
</dbReference>
<feature type="transmembrane region" description="Helical" evidence="5">
    <location>
        <begin position="195"/>
        <end position="214"/>
    </location>
</feature>
<dbReference type="RefSeq" id="WP_387344574.1">
    <property type="nucleotide sequence ID" value="NZ_JBIAXI010000016.1"/>
</dbReference>
<dbReference type="PANTHER" id="PTHR23501">
    <property type="entry name" value="MAJOR FACILITATOR SUPERFAMILY"/>
    <property type="match status" value="1"/>
</dbReference>
<feature type="transmembrane region" description="Helical" evidence="5">
    <location>
        <begin position="102"/>
        <end position="125"/>
    </location>
</feature>
<feature type="transmembrane region" description="Helical" evidence="5">
    <location>
        <begin position="47"/>
        <end position="65"/>
    </location>
</feature>
<evidence type="ECO:0000256" key="5">
    <source>
        <dbReference type="SAM" id="Phobius"/>
    </source>
</evidence>
<feature type="transmembrane region" description="Helical" evidence="5">
    <location>
        <begin position="453"/>
        <end position="472"/>
    </location>
</feature>
<proteinExistence type="predicted"/>
<accession>A0ABW6VAD0</accession>
<feature type="transmembrane region" description="Helical" evidence="5">
    <location>
        <begin position="77"/>
        <end position="96"/>
    </location>
</feature>
<dbReference type="PROSITE" id="PS50850">
    <property type="entry name" value="MFS"/>
    <property type="match status" value="1"/>
</dbReference>
<dbReference type="PRINTS" id="PR01035">
    <property type="entry name" value="TCRTETA"/>
</dbReference>
<dbReference type="Pfam" id="PF07690">
    <property type="entry name" value="MFS_1"/>
    <property type="match status" value="1"/>
</dbReference>
<feature type="transmembrane region" description="Helical" evidence="5">
    <location>
        <begin position="301"/>
        <end position="319"/>
    </location>
</feature>
<dbReference type="SUPFAM" id="SSF103473">
    <property type="entry name" value="MFS general substrate transporter"/>
    <property type="match status" value="2"/>
</dbReference>
<name>A0ABW6VAD0_MICFU</name>
<evidence type="ECO:0000313" key="7">
    <source>
        <dbReference type="EMBL" id="MFF4776277.1"/>
    </source>
</evidence>
<dbReference type="InterPro" id="IPR036259">
    <property type="entry name" value="MFS_trans_sf"/>
</dbReference>
<feature type="domain" description="Major facilitator superfamily (MFS) profile" evidence="6">
    <location>
        <begin position="9"/>
        <end position="476"/>
    </location>
</feature>
<keyword evidence="2 5" id="KW-0812">Transmembrane</keyword>
<gene>
    <name evidence="7" type="ORF">ACFY05_25790</name>
</gene>
<feature type="transmembrane region" description="Helical" evidence="5">
    <location>
        <begin position="356"/>
        <end position="380"/>
    </location>
</feature>
<keyword evidence="3 5" id="KW-1133">Transmembrane helix</keyword>
<dbReference type="InterPro" id="IPR020846">
    <property type="entry name" value="MFS_dom"/>
</dbReference>
<evidence type="ECO:0000256" key="3">
    <source>
        <dbReference type="ARBA" id="ARBA00022989"/>
    </source>
</evidence>
<evidence type="ECO:0000256" key="1">
    <source>
        <dbReference type="ARBA" id="ARBA00004651"/>
    </source>
</evidence>
<feature type="transmembrane region" description="Helical" evidence="5">
    <location>
        <begin position="162"/>
        <end position="183"/>
    </location>
</feature>
<keyword evidence="8" id="KW-1185">Reference proteome</keyword>
<keyword evidence="4 5" id="KW-0472">Membrane</keyword>
<feature type="transmembrane region" description="Helical" evidence="5">
    <location>
        <begin position="226"/>
        <end position="245"/>
    </location>
</feature>